<dbReference type="SUPFAM" id="SSF55811">
    <property type="entry name" value="Nudix"/>
    <property type="match status" value="1"/>
</dbReference>
<dbReference type="CDD" id="cd24161">
    <property type="entry name" value="NUDIX_ADPRase_Ndx2"/>
    <property type="match status" value="1"/>
</dbReference>
<evidence type="ECO:0000256" key="2">
    <source>
        <dbReference type="ARBA" id="ARBA00001946"/>
    </source>
</evidence>
<dbReference type="GO" id="GO:0006753">
    <property type="term" value="P:nucleoside phosphate metabolic process"/>
    <property type="evidence" value="ECO:0007669"/>
    <property type="project" value="TreeGrafter"/>
</dbReference>
<sequence length="182" mass="20536">MTRKPDITTLDSREVYSNRWMRVREDRVLRADGSSGIYGVVEKPDFVVVVPVEGDCVHLVEQFRYPSQARFWEFPQGAWEQAPDTAPAEVARAELREETGLEAAELVHAGSLLLAPGYSTQSYHVFLARGLIRGEAQLEREEQDLVTARFKLAEVEERVRDGRIRDATTVAALGLLRLRGLL</sequence>
<dbReference type="Proteomes" id="UP000518300">
    <property type="component" value="Unassembled WGS sequence"/>
</dbReference>
<dbReference type="Pfam" id="PF00293">
    <property type="entry name" value="NUDIX"/>
    <property type="match status" value="1"/>
</dbReference>
<reference evidence="9 10" key="1">
    <citation type="submission" date="2020-04" db="EMBL/GenBank/DDBJ databases">
        <title>Draft genome of Pyxidicoccus fallax type strain.</title>
        <authorList>
            <person name="Whitworth D.E."/>
        </authorList>
    </citation>
    <scope>NUCLEOTIDE SEQUENCE [LARGE SCALE GENOMIC DNA]</scope>
    <source>
        <strain evidence="9 10">DSM 14698</strain>
    </source>
</reference>
<name>A0A848LFC6_9BACT</name>
<dbReference type="InterPro" id="IPR000086">
    <property type="entry name" value="NUDIX_hydrolase_dom"/>
</dbReference>
<proteinExistence type="inferred from homology"/>
<dbReference type="GO" id="GO:0016787">
    <property type="term" value="F:hydrolase activity"/>
    <property type="evidence" value="ECO:0007669"/>
    <property type="project" value="UniProtKB-KW"/>
</dbReference>
<evidence type="ECO:0000313" key="9">
    <source>
        <dbReference type="EMBL" id="NMO15703.1"/>
    </source>
</evidence>
<keyword evidence="10" id="KW-1185">Reference proteome</keyword>
<comment type="similarity">
    <text evidence="3">Belongs to the Nudix hydrolase family. NudK subfamily.</text>
</comment>
<organism evidence="9 10">
    <name type="scientific">Pyxidicoccus fallax</name>
    <dbReference type="NCBI Taxonomy" id="394095"/>
    <lineage>
        <taxon>Bacteria</taxon>
        <taxon>Pseudomonadati</taxon>
        <taxon>Myxococcota</taxon>
        <taxon>Myxococcia</taxon>
        <taxon>Myxococcales</taxon>
        <taxon>Cystobacterineae</taxon>
        <taxon>Myxococcaceae</taxon>
        <taxon>Pyxidicoccus</taxon>
    </lineage>
</organism>
<dbReference type="RefSeq" id="WP_169344986.1">
    <property type="nucleotide sequence ID" value="NZ_JABBJJ010000045.1"/>
</dbReference>
<accession>A0A848LFC6</accession>
<comment type="caution">
    <text evidence="9">The sequence shown here is derived from an EMBL/GenBank/DDBJ whole genome shotgun (WGS) entry which is preliminary data.</text>
</comment>
<evidence type="ECO:0000256" key="4">
    <source>
        <dbReference type="ARBA" id="ARBA00016377"/>
    </source>
</evidence>
<evidence type="ECO:0000256" key="6">
    <source>
        <dbReference type="ARBA" id="ARBA00032162"/>
    </source>
</evidence>
<protein>
    <recommendedName>
        <fullName evidence="4">GDP-mannose pyrophosphatase</fullName>
    </recommendedName>
    <alternativeName>
        <fullName evidence="6">GDP-mannose hydrolase</fullName>
    </alternativeName>
    <alternativeName>
        <fullName evidence="7">GDPMK</fullName>
    </alternativeName>
</protein>
<evidence type="ECO:0000256" key="3">
    <source>
        <dbReference type="ARBA" id="ARBA00007275"/>
    </source>
</evidence>
<dbReference type="Gene3D" id="3.90.79.10">
    <property type="entry name" value="Nucleoside Triphosphate Pyrophosphohydrolase"/>
    <property type="match status" value="1"/>
</dbReference>
<dbReference type="AlphaFoldDB" id="A0A848LFC6"/>
<evidence type="ECO:0000256" key="1">
    <source>
        <dbReference type="ARBA" id="ARBA00000847"/>
    </source>
</evidence>
<dbReference type="GO" id="GO:0019693">
    <property type="term" value="P:ribose phosphate metabolic process"/>
    <property type="evidence" value="ECO:0007669"/>
    <property type="project" value="TreeGrafter"/>
</dbReference>
<comment type="cofactor">
    <cofactor evidence="2">
        <name>Mg(2+)</name>
        <dbReference type="ChEBI" id="CHEBI:18420"/>
    </cofactor>
</comment>
<evidence type="ECO:0000256" key="5">
    <source>
        <dbReference type="ARBA" id="ARBA00022801"/>
    </source>
</evidence>
<dbReference type="PROSITE" id="PS51462">
    <property type="entry name" value="NUDIX"/>
    <property type="match status" value="1"/>
</dbReference>
<gene>
    <name evidence="9" type="ORF">HG543_12690</name>
</gene>
<evidence type="ECO:0000313" key="10">
    <source>
        <dbReference type="Proteomes" id="UP000518300"/>
    </source>
</evidence>
<dbReference type="InterPro" id="IPR015797">
    <property type="entry name" value="NUDIX_hydrolase-like_dom_sf"/>
</dbReference>
<comment type="catalytic activity">
    <reaction evidence="1">
        <text>GDP-alpha-D-mannose + H2O = alpha-D-mannose 1-phosphate + GMP + 2 H(+)</text>
        <dbReference type="Rhea" id="RHEA:27978"/>
        <dbReference type="ChEBI" id="CHEBI:15377"/>
        <dbReference type="ChEBI" id="CHEBI:15378"/>
        <dbReference type="ChEBI" id="CHEBI:57527"/>
        <dbReference type="ChEBI" id="CHEBI:58115"/>
        <dbReference type="ChEBI" id="CHEBI:58409"/>
    </reaction>
</comment>
<dbReference type="PANTHER" id="PTHR11839">
    <property type="entry name" value="UDP/ADP-SUGAR PYROPHOSPHATASE"/>
    <property type="match status" value="1"/>
</dbReference>
<dbReference type="PANTHER" id="PTHR11839:SF18">
    <property type="entry name" value="NUDIX HYDROLASE DOMAIN-CONTAINING PROTEIN"/>
    <property type="match status" value="1"/>
</dbReference>
<evidence type="ECO:0000256" key="7">
    <source>
        <dbReference type="ARBA" id="ARBA00032272"/>
    </source>
</evidence>
<feature type="domain" description="Nudix hydrolase" evidence="8">
    <location>
        <begin position="42"/>
        <end position="172"/>
    </location>
</feature>
<evidence type="ECO:0000259" key="8">
    <source>
        <dbReference type="PROSITE" id="PS51462"/>
    </source>
</evidence>
<dbReference type="EMBL" id="JABBJJ010000045">
    <property type="protein sequence ID" value="NMO15703.1"/>
    <property type="molecule type" value="Genomic_DNA"/>
</dbReference>
<keyword evidence="5 9" id="KW-0378">Hydrolase</keyword>
<dbReference type="GO" id="GO:0005829">
    <property type="term" value="C:cytosol"/>
    <property type="evidence" value="ECO:0007669"/>
    <property type="project" value="TreeGrafter"/>
</dbReference>